<evidence type="ECO:0000256" key="2">
    <source>
        <dbReference type="SAM" id="MobiDB-lite"/>
    </source>
</evidence>
<comment type="caution">
    <text evidence="5">The sequence shown here is derived from an EMBL/GenBank/DDBJ whole genome shotgun (WGS) entry which is preliminary data.</text>
</comment>
<dbReference type="GO" id="GO:0008168">
    <property type="term" value="F:methyltransferase activity"/>
    <property type="evidence" value="ECO:0007669"/>
    <property type="project" value="UniProtKB-KW"/>
</dbReference>
<evidence type="ECO:0000259" key="4">
    <source>
        <dbReference type="Pfam" id="PF13439"/>
    </source>
</evidence>
<proteinExistence type="predicted"/>
<keyword evidence="1 5" id="KW-0808">Transferase</keyword>
<dbReference type="AlphaFoldDB" id="A0A840BGZ4"/>
<dbReference type="GO" id="GO:0009103">
    <property type="term" value="P:lipopolysaccharide biosynthetic process"/>
    <property type="evidence" value="ECO:0007669"/>
    <property type="project" value="TreeGrafter"/>
</dbReference>
<dbReference type="InterPro" id="IPR029063">
    <property type="entry name" value="SAM-dependent_MTases_sf"/>
</dbReference>
<gene>
    <name evidence="5" type="ORF">GGR36_002129</name>
</gene>
<evidence type="ECO:0000313" key="5">
    <source>
        <dbReference type="EMBL" id="MBB4012821.1"/>
    </source>
</evidence>
<keyword evidence="6" id="KW-1185">Reference proteome</keyword>
<dbReference type="Pfam" id="PF13489">
    <property type="entry name" value="Methyltransf_23"/>
    <property type="match status" value="1"/>
</dbReference>
<dbReference type="Pfam" id="PF13439">
    <property type="entry name" value="Glyco_transf_4"/>
    <property type="match status" value="1"/>
</dbReference>
<feature type="compositionally biased region" description="Low complexity" evidence="2">
    <location>
        <begin position="845"/>
        <end position="858"/>
    </location>
</feature>
<reference evidence="5 6" key="1">
    <citation type="submission" date="2020-08" db="EMBL/GenBank/DDBJ databases">
        <title>Genomic Encyclopedia of Type Strains, Phase IV (KMG-IV): sequencing the most valuable type-strain genomes for metagenomic binning, comparative biology and taxonomic classification.</title>
        <authorList>
            <person name="Goeker M."/>
        </authorList>
    </citation>
    <scope>NUCLEOTIDE SEQUENCE [LARGE SCALE GENOMIC DNA]</scope>
    <source>
        <strain evidence="5 6">DSM 106739</strain>
    </source>
</reference>
<dbReference type="Pfam" id="PF00534">
    <property type="entry name" value="Glycos_transf_1"/>
    <property type="match status" value="2"/>
</dbReference>
<evidence type="ECO:0000259" key="3">
    <source>
        <dbReference type="Pfam" id="PF00534"/>
    </source>
</evidence>
<dbReference type="Gene3D" id="3.40.50.150">
    <property type="entry name" value="Vaccinia Virus protein VP39"/>
    <property type="match status" value="1"/>
</dbReference>
<sequence length="1130" mass="123323">MKILLDLQGCQSASRMRGIGRYCMALAEGIIRNAGPHEVWLLLGDMIPETVMPLRAHFSALLPADRIVVFPAPTPVAEGDPANHARARAAELIREYAIAAIAPDVVHVGSLFEGFGDDVVSSIGTLACTVPTAVTLYDLIPLRNPDAYLNDPVYRAHYLRKIESLKRADALLAISASAAAETIESLDLPASKVTNISAAIDPRFRRGETLPQAFDALRSRIGLTRPFVMHIGVIEPRKNFEGLIRAWAQLPKALRLTHQLLLLAQGPDSERLRLRELASRAGLATDELVLTGHVNDDDLLALYRNCRLLAFPSLHEGFGLPVLEAMACGAVVVTSSTSSLPEVIDFADALFDPKSDADIARALERGLTDTDFREAFSKHALQQCARFSWDETALRAIAAFERIAARASHTTASSAYPQLIEALAALPLAERQWPTIAQAIADNLPPPPTRRLLVDISELAERDAGTGIQRVVRAVLLHLLETPPPEYDVEPVRFDRSCGRYRLARRYLARLRRVPGASIVEDPLLETWRGDVFLGLDLIADRLPQAMPWLARQRRRGMQLAFVAYDTLPLRHPEWWPQGTGAMFERWAELLGREADVVLGISRAVRDDFAAWLAEHGIDRTPRLGWFHLGADVRSSAPSGGMPDDAAATLAAIARAPAFLMVGTLEPRKGHRQALEAFEQLWRDGVCANLVIVGKAGWMVDDLIARLRQHPDRGTRLFWMEGASDEYLEALYRASTVLLAPSEGEGFGLPLIEGALHGLPIIARDLPVFREIAGGHASYFSGDDAHSLAMSIRDWLQQGPAAPRSHGIQCLTWAQSTAQLVAALLPPAPSAHSQGHTMLKQNGDSPASAAPSAQSLPAGTATTSLPAQVDPRMVGLVDAVRAGWYRQDTHELLEGFPISADDTVLDVGCGAGMATIFAAQRGASVIFADVDQAAISALEARMPASGARAWRGIATDSNPLPLDDGIATRVIAMEMLEHVADPKIVMREFARVAAPGALLLFAVPDAASEALQRTVAPDAYFRFPNHIRVLSEGDFESLVTEAGLIIERRHSYSFYWNMAMALFWLSGKGSSFPDGAPSMGFLEPPFPPIVETWARLWEMVLAHPEGEALRARLDQVMPKTRILIARKPRQ</sequence>
<feature type="domain" description="Glycosyl transferase family 1" evidence="3">
    <location>
        <begin position="657"/>
        <end position="799"/>
    </location>
</feature>
<feature type="compositionally biased region" description="Polar residues" evidence="2">
    <location>
        <begin position="832"/>
        <end position="844"/>
    </location>
</feature>
<dbReference type="Gene3D" id="3.40.50.2000">
    <property type="entry name" value="Glycogen Phosphorylase B"/>
    <property type="match status" value="3"/>
</dbReference>
<dbReference type="PANTHER" id="PTHR46401:SF2">
    <property type="entry name" value="GLYCOSYLTRANSFERASE WBBK-RELATED"/>
    <property type="match status" value="1"/>
</dbReference>
<dbReference type="CDD" id="cd02440">
    <property type="entry name" value="AdoMet_MTases"/>
    <property type="match status" value="1"/>
</dbReference>
<feature type="domain" description="Glycosyltransferase subfamily 4-like N-terminal" evidence="4">
    <location>
        <begin position="17"/>
        <end position="202"/>
    </location>
</feature>
<accession>A0A840BGZ4</accession>
<dbReference type="SUPFAM" id="SSF53756">
    <property type="entry name" value="UDP-Glycosyltransferase/glycogen phosphorylase"/>
    <property type="match status" value="2"/>
</dbReference>
<keyword evidence="5" id="KW-0489">Methyltransferase</keyword>
<evidence type="ECO:0000313" key="6">
    <source>
        <dbReference type="Proteomes" id="UP000561045"/>
    </source>
</evidence>
<dbReference type="Proteomes" id="UP000561045">
    <property type="component" value="Unassembled WGS sequence"/>
</dbReference>
<dbReference type="CDD" id="cd03809">
    <property type="entry name" value="GT4_MtfB-like"/>
    <property type="match status" value="2"/>
</dbReference>
<dbReference type="InterPro" id="IPR028098">
    <property type="entry name" value="Glyco_trans_4-like_N"/>
</dbReference>
<dbReference type="GO" id="GO:0016757">
    <property type="term" value="F:glycosyltransferase activity"/>
    <property type="evidence" value="ECO:0007669"/>
    <property type="project" value="InterPro"/>
</dbReference>
<dbReference type="InterPro" id="IPR001296">
    <property type="entry name" value="Glyco_trans_1"/>
</dbReference>
<protein>
    <submittedName>
        <fullName evidence="5">Glycosyltransferase involved in cell wall biosynthesis/SAM-dependent methyltransferase</fullName>
    </submittedName>
</protein>
<feature type="region of interest" description="Disordered" evidence="2">
    <location>
        <begin position="829"/>
        <end position="864"/>
    </location>
</feature>
<evidence type="ECO:0000256" key="1">
    <source>
        <dbReference type="ARBA" id="ARBA00022679"/>
    </source>
</evidence>
<feature type="domain" description="Glycosyl transferase family 1" evidence="3">
    <location>
        <begin position="221"/>
        <end position="380"/>
    </location>
</feature>
<dbReference type="PANTHER" id="PTHR46401">
    <property type="entry name" value="GLYCOSYLTRANSFERASE WBBK-RELATED"/>
    <property type="match status" value="1"/>
</dbReference>
<dbReference type="GO" id="GO:0032259">
    <property type="term" value="P:methylation"/>
    <property type="evidence" value="ECO:0007669"/>
    <property type="project" value="UniProtKB-KW"/>
</dbReference>
<dbReference type="EMBL" id="JACIET010000001">
    <property type="protein sequence ID" value="MBB4012821.1"/>
    <property type="molecule type" value="Genomic_DNA"/>
</dbReference>
<name>A0A840BGZ4_9RHOO</name>
<organism evidence="5 6">
    <name type="scientific">Niveibacterium umoris</name>
    <dbReference type="NCBI Taxonomy" id="1193620"/>
    <lineage>
        <taxon>Bacteria</taxon>
        <taxon>Pseudomonadati</taxon>
        <taxon>Pseudomonadota</taxon>
        <taxon>Betaproteobacteria</taxon>
        <taxon>Rhodocyclales</taxon>
        <taxon>Rhodocyclaceae</taxon>
        <taxon>Niveibacterium</taxon>
    </lineage>
</organism>
<dbReference type="SUPFAM" id="SSF53335">
    <property type="entry name" value="S-adenosyl-L-methionine-dependent methyltransferases"/>
    <property type="match status" value="1"/>
</dbReference>
<dbReference type="RefSeq" id="WP_183634598.1">
    <property type="nucleotide sequence ID" value="NZ_BAABLE010000011.1"/>
</dbReference>